<feature type="chain" id="PRO_5045183601" description="SHOCT domain-containing protein" evidence="2">
    <location>
        <begin position="23"/>
        <end position="319"/>
    </location>
</feature>
<comment type="caution">
    <text evidence="3">The sequence shown here is derived from an EMBL/GenBank/DDBJ whole genome shotgun (WGS) entry which is preliminary data.</text>
</comment>
<keyword evidence="1" id="KW-0812">Transmembrane</keyword>
<keyword evidence="1" id="KW-0472">Membrane</keyword>
<sequence length="319" mass="36765">MKRVAQYIIACFVILFPISPLAEENQVLSMEELEIQVMPEFAYHPEDKKEKQPTLLVGYHGTLMNKTEQPQKGQIEIPLPTKEKNFRIGFVADYNRDYTEMNEIEYELDKKNGLISWETSEEIYPGELYKFVIEYYTDQIKTSEDGKSFSYEYKSFADIGITSLIILEPLKAENFKMTPAAESHQQNPYGMNMFMYQLQGMERDEVRKFEIEYKRAETRTTMDIINEMAGNSSESEGVTKENKTLPVVMSISVVGGISILSGAVLMFLLKRKRKIKKPANQVTDQHPNEDKKARLRAMLIEGSISEQEYNDLLKKIGGK</sequence>
<dbReference type="Proteomes" id="UP001601059">
    <property type="component" value="Unassembled WGS sequence"/>
</dbReference>
<gene>
    <name evidence="3" type="ORF">ACFYKX_22525</name>
</gene>
<keyword evidence="1" id="KW-1133">Transmembrane helix</keyword>
<name>A0ABW6KJD4_9BACI</name>
<keyword evidence="4" id="KW-1185">Reference proteome</keyword>
<dbReference type="EMBL" id="JBIACK010000015">
    <property type="protein sequence ID" value="MFE8703340.1"/>
    <property type="molecule type" value="Genomic_DNA"/>
</dbReference>
<dbReference type="RefSeq" id="WP_389363799.1">
    <property type="nucleotide sequence ID" value="NZ_JBIACK010000015.1"/>
</dbReference>
<organism evidence="3 4">
    <name type="scientific">Cytobacillus spartinae</name>
    <dbReference type="NCBI Taxonomy" id="3299023"/>
    <lineage>
        <taxon>Bacteria</taxon>
        <taxon>Bacillati</taxon>
        <taxon>Bacillota</taxon>
        <taxon>Bacilli</taxon>
        <taxon>Bacillales</taxon>
        <taxon>Bacillaceae</taxon>
        <taxon>Cytobacillus</taxon>
    </lineage>
</organism>
<accession>A0ABW6KJD4</accession>
<feature type="transmembrane region" description="Helical" evidence="1">
    <location>
        <begin position="247"/>
        <end position="269"/>
    </location>
</feature>
<feature type="signal peptide" evidence="2">
    <location>
        <begin position="1"/>
        <end position="22"/>
    </location>
</feature>
<evidence type="ECO:0000313" key="3">
    <source>
        <dbReference type="EMBL" id="MFE8703340.1"/>
    </source>
</evidence>
<keyword evidence="2" id="KW-0732">Signal</keyword>
<evidence type="ECO:0000313" key="4">
    <source>
        <dbReference type="Proteomes" id="UP001601059"/>
    </source>
</evidence>
<proteinExistence type="predicted"/>
<evidence type="ECO:0000256" key="1">
    <source>
        <dbReference type="SAM" id="Phobius"/>
    </source>
</evidence>
<reference evidence="3 4" key="1">
    <citation type="submission" date="2024-08" db="EMBL/GenBank/DDBJ databases">
        <title>Two novel Cytobacillus novel species.</title>
        <authorList>
            <person name="Liu G."/>
        </authorList>
    </citation>
    <scope>NUCLEOTIDE SEQUENCE [LARGE SCALE GENOMIC DNA]</scope>
    <source>
        <strain evidence="3 4">FJAT-54145</strain>
    </source>
</reference>
<evidence type="ECO:0008006" key="5">
    <source>
        <dbReference type="Google" id="ProtNLM"/>
    </source>
</evidence>
<evidence type="ECO:0000256" key="2">
    <source>
        <dbReference type="SAM" id="SignalP"/>
    </source>
</evidence>
<protein>
    <recommendedName>
        <fullName evidence="5">SHOCT domain-containing protein</fullName>
    </recommendedName>
</protein>